<dbReference type="AlphaFoldDB" id="A0A517P669"/>
<name>A0A517P669_9PLAN</name>
<dbReference type="Gene3D" id="3.30.70.1290">
    <property type="entry name" value="Transposase IS200-like"/>
    <property type="match status" value="1"/>
</dbReference>
<dbReference type="KEGG" id="acaf:CA12_09590"/>
<dbReference type="GO" id="GO:0004803">
    <property type="term" value="F:transposase activity"/>
    <property type="evidence" value="ECO:0007669"/>
    <property type="project" value="InterPro"/>
</dbReference>
<dbReference type="GO" id="GO:0003677">
    <property type="term" value="F:DNA binding"/>
    <property type="evidence" value="ECO:0007669"/>
    <property type="project" value="InterPro"/>
</dbReference>
<dbReference type="PANTHER" id="PTHR34322:SF2">
    <property type="entry name" value="TRANSPOSASE IS200-LIKE DOMAIN-CONTAINING PROTEIN"/>
    <property type="match status" value="1"/>
</dbReference>
<feature type="domain" description="Transposase IS200-like" evidence="1">
    <location>
        <begin position="9"/>
        <end position="143"/>
    </location>
</feature>
<dbReference type="SUPFAM" id="SSF143422">
    <property type="entry name" value="Transposase IS200-like"/>
    <property type="match status" value="1"/>
</dbReference>
<dbReference type="SMART" id="SM01321">
    <property type="entry name" value="Y1_Tnp"/>
    <property type="match status" value="1"/>
</dbReference>
<dbReference type="RefSeq" id="WP_145357730.1">
    <property type="nucleotide sequence ID" value="NZ_CP036265.1"/>
</dbReference>
<dbReference type="InterPro" id="IPR036515">
    <property type="entry name" value="Transposase_17_sf"/>
</dbReference>
<dbReference type="PANTHER" id="PTHR34322">
    <property type="entry name" value="TRANSPOSASE, Y1_TNP DOMAIN-CONTAINING"/>
    <property type="match status" value="1"/>
</dbReference>
<sequence length="187" mass="21806">MAGRRNYNDPGHAHCFTFCCYRRLKLLSKERTRVWVCEAIAAARDELGWDVWAYVLMPEHVHLLACPRERIYDVAAFRKAVKEPVGRRAMAYLEEQAPEFLPRLVRRRGRRTERLFWQSGGGHDRNLFTPEAVRAQVDYLHLNPVRRGLCERPGDWPWSSAADYDARNRGAERPASPLRIEFDSLPT</sequence>
<keyword evidence="3" id="KW-1185">Reference proteome</keyword>
<accession>A0A517P669</accession>
<evidence type="ECO:0000259" key="1">
    <source>
        <dbReference type="SMART" id="SM01321"/>
    </source>
</evidence>
<organism evidence="2 3">
    <name type="scientific">Alienimonas californiensis</name>
    <dbReference type="NCBI Taxonomy" id="2527989"/>
    <lineage>
        <taxon>Bacteria</taxon>
        <taxon>Pseudomonadati</taxon>
        <taxon>Planctomycetota</taxon>
        <taxon>Planctomycetia</taxon>
        <taxon>Planctomycetales</taxon>
        <taxon>Planctomycetaceae</taxon>
        <taxon>Alienimonas</taxon>
    </lineage>
</organism>
<gene>
    <name evidence="2" type="ORF">CA12_09590</name>
</gene>
<proteinExistence type="predicted"/>
<dbReference type="EMBL" id="CP036265">
    <property type="protein sequence ID" value="QDT14879.1"/>
    <property type="molecule type" value="Genomic_DNA"/>
</dbReference>
<dbReference type="Proteomes" id="UP000318741">
    <property type="component" value="Chromosome"/>
</dbReference>
<reference evidence="2 3" key="1">
    <citation type="submission" date="2019-02" db="EMBL/GenBank/DDBJ databases">
        <title>Deep-cultivation of Planctomycetes and their phenomic and genomic characterization uncovers novel biology.</title>
        <authorList>
            <person name="Wiegand S."/>
            <person name="Jogler M."/>
            <person name="Boedeker C."/>
            <person name="Pinto D."/>
            <person name="Vollmers J."/>
            <person name="Rivas-Marin E."/>
            <person name="Kohn T."/>
            <person name="Peeters S.H."/>
            <person name="Heuer A."/>
            <person name="Rast P."/>
            <person name="Oberbeckmann S."/>
            <person name="Bunk B."/>
            <person name="Jeske O."/>
            <person name="Meyerdierks A."/>
            <person name="Storesund J.E."/>
            <person name="Kallscheuer N."/>
            <person name="Luecker S."/>
            <person name="Lage O.M."/>
            <person name="Pohl T."/>
            <person name="Merkel B.J."/>
            <person name="Hornburger P."/>
            <person name="Mueller R.-W."/>
            <person name="Bruemmer F."/>
            <person name="Labrenz M."/>
            <person name="Spormann A.M."/>
            <person name="Op den Camp H."/>
            <person name="Overmann J."/>
            <person name="Amann R."/>
            <person name="Jetten M.S.M."/>
            <person name="Mascher T."/>
            <person name="Medema M.H."/>
            <person name="Devos D.P."/>
            <person name="Kaster A.-K."/>
            <person name="Ovreas L."/>
            <person name="Rohde M."/>
            <person name="Galperin M.Y."/>
            <person name="Jogler C."/>
        </authorList>
    </citation>
    <scope>NUCLEOTIDE SEQUENCE [LARGE SCALE GENOMIC DNA]</scope>
    <source>
        <strain evidence="2 3">CA12</strain>
    </source>
</reference>
<dbReference type="OrthoDB" id="9794403at2"/>
<evidence type="ECO:0000313" key="2">
    <source>
        <dbReference type="EMBL" id="QDT14879.1"/>
    </source>
</evidence>
<dbReference type="NCBIfam" id="NF047646">
    <property type="entry name" value="REP_Tyr_transpos"/>
    <property type="match status" value="1"/>
</dbReference>
<protein>
    <submittedName>
        <fullName evidence="2">Transposase IS200 like protein</fullName>
    </submittedName>
</protein>
<evidence type="ECO:0000313" key="3">
    <source>
        <dbReference type="Proteomes" id="UP000318741"/>
    </source>
</evidence>
<dbReference type="GO" id="GO:0006313">
    <property type="term" value="P:DNA transposition"/>
    <property type="evidence" value="ECO:0007669"/>
    <property type="project" value="InterPro"/>
</dbReference>
<dbReference type="InterPro" id="IPR002686">
    <property type="entry name" value="Transposase_17"/>
</dbReference>